<evidence type="ECO:0000313" key="2">
    <source>
        <dbReference type="EMBL" id="MBK6089925.1"/>
    </source>
</evidence>
<evidence type="ECO:0000256" key="1">
    <source>
        <dbReference type="SAM" id="Phobius"/>
    </source>
</evidence>
<accession>A0A935C3U6</accession>
<keyword evidence="3" id="KW-1185">Reference proteome</keyword>
<keyword evidence="1" id="KW-0812">Transmembrane</keyword>
<feature type="transmembrane region" description="Helical" evidence="1">
    <location>
        <begin position="128"/>
        <end position="151"/>
    </location>
</feature>
<keyword evidence="1" id="KW-1133">Transmembrane helix</keyword>
<protein>
    <submittedName>
        <fullName evidence="2">Uncharacterized protein</fullName>
    </submittedName>
</protein>
<feature type="transmembrane region" description="Helical" evidence="1">
    <location>
        <begin position="40"/>
        <end position="60"/>
    </location>
</feature>
<name>A0A935C3U6_9FIRM</name>
<sequence>MKRNNILTYLLFALTAFFPVLYLGYSLFLKGYTILFKSLTLWADVLNVLLIGICTAMLICKDKRIGKVAKTMLILSVFLLPIDRYLMARVLNNSNIVVGTWETAIYLVSAIVMIITACFYIKNEGLTILVVLAFGIIFAFSGFFTLGSYLFSYQNPRDIADIPAPDGIHHVRVVEYADDDDVNWLYKAVYSYNSAESFSIGSIEFVKDWKFIEHYRNEDGRKVLKDGVWIEQHDTSLDENTDIMFNDNGTITVKDKTYTYNGERVTEPPEPPL</sequence>
<gene>
    <name evidence="2" type="ORF">JKK62_14970</name>
</gene>
<feature type="transmembrane region" description="Helical" evidence="1">
    <location>
        <begin position="7"/>
        <end position="28"/>
    </location>
</feature>
<comment type="caution">
    <text evidence="2">The sequence shown here is derived from an EMBL/GenBank/DDBJ whole genome shotgun (WGS) entry which is preliminary data.</text>
</comment>
<feature type="transmembrane region" description="Helical" evidence="1">
    <location>
        <begin position="72"/>
        <end position="91"/>
    </location>
</feature>
<evidence type="ECO:0000313" key="3">
    <source>
        <dbReference type="Proteomes" id="UP000633365"/>
    </source>
</evidence>
<dbReference type="Proteomes" id="UP000633365">
    <property type="component" value="Unassembled WGS sequence"/>
</dbReference>
<organism evidence="2 3">
    <name type="scientific">Ruminococcus difficilis</name>
    <dbReference type="NCBI Taxonomy" id="2763069"/>
    <lineage>
        <taxon>Bacteria</taxon>
        <taxon>Bacillati</taxon>
        <taxon>Bacillota</taxon>
        <taxon>Clostridia</taxon>
        <taxon>Eubacteriales</taxon>
        <taxon>Oscillospiraceae</taxon>
        <taxon>Ruminococcus</taxon>
    </lineage>
</organism>
<proteinExistence type="predicted"/>
<dbReference type="RefSeq" id="WP_201428616.1">
    <property type="nucleotide sequence ID" value="NZ_JAEQMG010000163.1"/>
</dbReference>
<reference evidence="2" key="1">
    <citation type="submission" date="2021-01" db="EMBL/GenBank/DDBJ databases">
        <title>Genome public.</title>
        <authorList>
            <person name="Liu C."/>
            <person name="Sun Q."/>
        </authorList>
    </citation>
    <scope>NUCLEOTIDE SEQUENCE</scope>
    <source>
        <strain evidence="2">M6</strain>
    </source>
</reference>
<dbReference type="AlphaFoldDB" id="A0A935C3U6"/>
<dbReference type="EMBL" id="JAEQMG010000163">
    <property type="protein sequence ID" value="MBK6089925.1"/>
    <property type="molecule type" value="Genomic_DNA"/>
</dbReference>
<feature type="transmembrane region" description="Helical" evidence="1">
    <location>
        <begin position="103"/>
        <end position="121"/>
    </location>
</feature>
<keyword evidence="1" id="KW-0472">Membrane</keyword>